<dbReference type="Gene3D" id="3.60.110.10">
    <property type="entry name" value="Carbon-nitrogen hydrolase"/>
    <property type="match status" value="1"/>
</dbReference>
<dbReference type="Pfam" id="PF00795">
    <property type="entry name" value="CN_hydrolase"/>
    <property type="match status" value="1"/>
</dbReference>
<dbReference type="CDD" id="cd07197">
    <property type="entry name" value="nitrilase"/>
    <property type="match status" value="1"/>
</dbReference>
<dbReference type="InterPro" id="IPR036526">
    <property type="entry name" value="C-N_Hydrolase_sf"/>
</dbReference>
<dbReference type="AlphaFoldDB" id="A0A846YXS5"/>
<dbReference type="InterPro" id="IPR003010">
    <property type="entry name" value="C-N_Hydrolase"/>
</dbReference>
<dbReference type="PANTHER" id="PTHR23088:SF27">
    <property type="entry name" value="DEAMINATED GLUTATHIONE AMIDASE"/>
    <property type="match status" value="1"/>
</dbReference>
<feature type="domain" description="CN hydrolase" evidence="2">
    <location>
        <begin position="26"/>
        <end position="260"/>
    </location>
</feature>
<proteinExistence type="inferred from homology"/>
<dbReference type="Proteomes" id="UP000579250">
    <property type="component" value="Unassembled WGS sequence"/>
</dbReference>
<dbReference type="PANTHER" id="PTHR23088">
    <property type="entry name" value="NITRILASE-RELATED"/>
    <property type="match status" value="1"/>
</dbReference>
<protein>
    <submittedName>
        <fullName evidence="3">Carbon-nitrogen hydrolase family protein</fullName>
    </submittedName>
</protein>
<dbReference type="RefSeq" id="WP_083946953.1">
    <property type="nucleotide sequence ID" value="NZ_JAAXPI010000005.1"/>
</dbReference>
<dbReference type="GO" id="GO:0016787">
    <property type="term" value="F:hydrolase activity"/>
    <property type="evidence" value="ECO:0007669"/>
    <property type="project" value="UniProtKB-KW"/>
</dbReference>
<keyword evidence="4" id="KW-1185">Reference proteome</keyword>
<comment type="similarity">
    <text evidence="1">Belongs to the carbon-nitrogen hydrolase superfamily. NIT1/NIT2 family.</text>
</comment>
<reference evidence="3 4" key="1">
    <citation type="submission" date="2020-04" db="EMBL/GenBank/DDBJ databases">
        <title>MicrobeNet Type strains.</title>
        <authorList>
            <person name="Nicholson A.C."/>
        </authorList>
    </citation>
    <scope>NUCLEOTIDE SEQUENCE [LARGE SCALE GENOMIC DNA]</scope>
    <source>
        <strain evidence="3 4">ATCC BAA-277</strain>
    </source>
</reference>
<evidence type="ECO:0000259" key="2">
    <source>
        <dbReference type="PROSITE" id="PS50263"/>
    </source>
</evidence>
<sequence length="292" mass="32756">MAARFRRRLDDLRRRRQPPKAAPVKASIAVAQFPITWDIERNLSAIATILTETMPDEIVVIPEGALSGYGSDLSVLDHLDLAALGYAIDHLTDLARQRAIHLFCGSLLFEHGAWWNTALYFSPHGTRWTYRKINLAMNERSRLAAGGELTPLRLELADGPLIVGVQICREIRFPEQWQHLADAGAQAFIYLTNAANPIEPPGVWQSHLISRAAENQRFVLAANIADPNQHCPTTIISPRGQTLAELPPNQTGLLKTTIDPDDASTWYLGQRRRDIIHLRYQGRTTRQAFGEF</sequence>
<keyword evidence="3" id="KW-0378">Hydrolase</keyword>
<name>A0A846YXS5_9ACTN</name>
<evidence type="ECO:0000313" key="4">
    <source>
        <dbReference type="Proteomes" id="UP000579250"/>
    </source>
</evidence>
<dbReference type="EMBL" id="JAAXPI010000005">
    <property type="protein sequence ID" value="NKZ03288.1"/>
    <property type="molecule type" value="Genomic_DNA"/>
</dbReference>
<accession>A0A846YXS5</accession>
<organism evidence="3 4">
    <name type="scientific">Actinomadura latina</name>
    <dbReference type="NCBI Taxonomy" id="163603"/>
    <lineage>
        <taxon>Bacteria</taxon>
        <taxon>Bacillati</taxon>
        <taxon>Actinomycetota</taxon>
        <taxon>Actinomycetes</taxon>
        <taxon>Streptosporangiales</taxon>
        <taxon>Thermomonosporaceae</taxon>
        <taxon>Actinomadura</taxon>
    </lineage>
</organism>
<dbReference type="PROSITE" id="PS50263">
    <property type="entry name" value="CN_HYDROLASE"/>
    <property type="match status" value="1"/>
</dbReference>
<evidence type="ECO:0000256" key="1">
    <source>
        <dbReference type="ARBA" id="ARBA00010613"/>
    </source>
</evidence>
<comment type="caution">
    <text evidence="3">The sequence shown here is derived from an EMBL/GenBank/DDBJ whole genome shotgun (WGS) entry which is preliminary data.</text>
</comment>
<dbReference type="SUPFAM" id="SSF56317">
    <property type="entry name" value="Carbon-nitrogen hydrolase"/>
    <property type="match status" value="1"/>
</dbReference>
<gene>
    <name evidence="3" type="ORF">HGB48_05920</name>
</gene>
<evidence type="ECO:0000313" key="3">
    <source>
        <dbReference type="EMBL" id="NKZ03288.1"/>
    </source>
</evidence>